<gene>
    <name evidence="3" type="ORF">GCM10022403_091380</name>
</gene>
<evidence type="ECO:0000313" key="3">
    <source>
        <dbReference type="EMBL" id="GAA3845171.1"/>
    </source>
</evidence>
<dbReference type="Pfam" id="PF06912">
    <property type="entry name" value="DUF1275"/>
    <property type="match status" value="1"/>
</dbReference>
<keyword evidence="4" id="KW-1185">Reference proteome</keyword>
<evidence type="ECO:0000313" key="4">
    <source>
        <dbReference type="Proteomes" id="UP001501009"/>
    </source>
</evidence>
<reference evidence="4" key="1">
    <citation type="journal article" date="2019" name="Int. J. Syst. Evol. Microbiol.">
        <title>The Global Catalogue of Microorganisms (GCM) 10K type strain sequencing project: providing services to taxonomists for standard genome sequencing and annotation.</title>
        <authorList>
            <consortium name="The Broad Institute Genomics Platform"/>
            <consortium name="The Broad Institute Genome Sequencing Center for Infectious Disease"/>
            <person name="Wu L."/>
            <person name="Ma J."/>
        </authorList>
    </citation>
    <scope>NUCLEOTIDE SEQUENCE [LARGE SCALE GENOMIC DNA]</scope>
    <source>
        <strain evidence="4">JCM 17138</strain>
    </source>
</reference>
<feature type="transmembrane region" description="Helical" evidence="2">
    <location>
        <begin position="40"/>
        <end position="59"/>
    </location>
</feature>
<evidence type="ECO:0008006" key="5">
    <source>
        <dbReference type="Google" id="ProtNLM"/>
    </source>
</evidence>
<keyword evidence="2" id="KW-0472">Membrane</keyword>
<feature type="compositionally biased region" description="Basic residues" evidence="1">
    <location>
        <begin position="156"/>
        <end position="167"/>
    </location>
</feature>
<feature type="transmembrane region" description="Helical" evidence="2">
    <location>
        <begin position="6"/>
        <end position="28"/>
    </location>
</feature>
<dbReference type="PANTHER" id="PTHR37488:SF2">
    <property type="entry name" value="DUF1275 DOMAIN-CONTAINING PROTEIN"/>
    <property type="match status" value="1"/>
</dbReference>
<evidence type="ECO:0000256" key="2">
    <source>
        <dbReference type="SAM" id="Phobius"/>
    </source>
</evidence>
<dbReference type="Proteomes" id="UP001501009">
    <property type="component" value="Unassembled WGS sequence"/>
</dbReference>
<sequence>MAADAAGFSLAASLAALVSFAVGALLGGRLAHRARAHRGRVLYLALLLETALCLAAYVIAEAAATPYPGSARYTLIALLGLAMGVQNAAARALAVPDLTTTVLTLTITGVAADSRAAGGKGGKAGRRTLSAAAMFTGGLAGVHADALRRRLDCRHHDHRPAHSHPRPPAHLSARPCRRGAGRNGRDTTHQRRPREHAMAAASLTARHAVWEWAGQRPFAAGSRIATHST</sequence>
<evidence type="ECO:0000256" key="1">
    <source>
        <dbReference type="SAM" id="MobiDB-lite"/>
    </source>
</evidence>
<dbReference type="EMBL" id="BAABDE010000048">
    <property type="protein sequence ID" value="GAA3845171.1"/>
    <property type="molecule type" value="Genomic_DNA"/>
</dbReference>
<accession>A0ABP7JHF6</accession>
<dbReference type="InterPro" id="IPR010699">
    <property type="entry name" value="DUF1275"/>
</dbReference>
<dbReference type="RefSeq" id="WP_275780685.1">
    <property type="nucleotide sequence ID" value="NZ_BAABDE010000048.1"/>
</dbReference>
<proteinExistence type="predicted"/>
<dbReference type="PANTHER" id="PTHR37488">
    <property type="entry name" value="DUF1275 DOMAIN-CONTAINING PROTEIN"/>
    <property type="match status" value="1"/>
</dbReference>
<feature type="region of interest" description="Disordered" evidence="1">
    <location>
        <begin position="156"/>
        <end position="200"/>
    </location>
</feature>
<feature type="transmembrane region" description="Helical" evidence="2">
    <location>
        <begin position="71"/>
        <end position="90"/>
    </location>
</feature>
<protein>
    <recommendedName>
        <fullName evidence="5">DUF1275 domain-containing protein</fullName>
    </recommendedName>
</protein>
<keyword evidence="2" id="KW-0812">Transmembrane</keyword>
<name>A0ABP7JHF6_9ACTN</name>
<organism evidence="3 4">
    <name type="scientific">Streptomyces coacervatus</name>
    <dbReference type="NCBI Taxonomy" id="647381"/>
    <lineage>
        <taxon>Bacteria</taxon>
        <taxon>Bacillati</taxon>
        <taxon>Actinomycetota</taxon>
        <taxon>Actinomycetes</taxon>
        <taxon>Kitasatosporales</taxon>
        <taxon>Streptomycetaceae</taxon>
        <taxon>Streptomyces</taxon>
    </lineage>
</organism>
<comment type="caution">
    <text evidence="3">The sequence shown here is derived from an EMBL/GenBank/DDBJ whole genome shotgun (WGS) entry which is preliminary data.</text>
</comment>
<keyword evidence="2" id="KW-1133">Transmembrane helix</keyword>